<reference evidence="1 2" key="1">
    <citation type="journal article" date="2018" name="Genomics">
        <title>Molecular footprints of inshore aquatic adaptation in Indo-Pacific humpback dolphin (Sousa chinensis).</title>
        <authorList>
            <person name="Ming Y."/>
            <person name="Jian J."/>
            <person name="Yu F."/>
            <person name="Yu X."/>
            <person name="Wang J."/>
            <person name="Liu W."/>
        </authorList>
    </citation>
    <scope>NUCLEOTIDE SEQUENCE [LARGE SCALE GENOMIC DNA]</scope>
    <source>
        <strain evidence="1">MY-2018</strain>
        <tissue evidence="1">Skin</tissue>
    </source>
</reference>
<dbReference type="EMBL" id="QWLN02002628">
    <property type="protein sequence ID" value="TEA40614.1"/>
    <property type="molecule type" value="Genomic_DNA"/>
</dbReference>
<feature type="non-terminal residue" evidence="1">
    <location>
        <position position="1"/>
    </location>
</feature>
<gene>
    <name evidence="1" type="ORF">DBR06_SOUSAS24910009</name>
</gene>
<sequence>EASCRYKRMLAIKRDKHFKVGDKGKGQIIHF</sequence>
<dbReference type="AlphaFoldDB" id="A0A484GXH5"/>
<feature type="non-terminal residue" evidence="1">
    <location>
        <position position="31"/>
    </location>
</feature>
<proteinExistence type="predicted"/>
<name>A0A484GXH5_SOUCH</name>
<dbReference type="Proteomes" id="UP000295264">
    <property type="component" value="Unassembled WGS sequence"/>
</dbReference>
<accession>A0A484GXH5</accession>
<evidence type="ECO:0000313" key="1">
    <source>
        <dbReference type="EMBL" id="TEA40614.1"/>
    </source>
</evidence>
<keyword evidence="2" id="KW-1185">Reference proteome</keyword>
<organism evidence="1 2">
    <name type="scientific">Sousa chinensis</name>
    <name type="common">Indo-pacific humpbacked dolphin</name>
    <name type="synonym">Steno chinensis</name>
    <dbReference type="NCBI Taxonomy" id="103600"/>
    <lineage>
        <taxon>Eukaryota</taxon>
        <taxon>Metazoa</taxon>
        <taxon>Chordata</taxon>
        <taxon>Craniata</taxon>
        <taxon>Vertebrata</taxon>
        <taxon>Euteleostomi</taxon>
        <taxon>Mammalia</taxon>
        <taxon>Eutheria</taxon>
        <taxon>Laurasiatheria</taxon>
        <taxon>Artiodactyla</taxon>
        <taxon>Whippomorpha</taxon>
        <taxon>Cetacea</taxon>
        <taxon>Odontoceti</taxon>
        <taxon>Delphinidae</taxon>
        <taxon>Sousa</taxon>
    </lineage>
</organism>
<comment type="caution">
    <text evidence="1">The sequence shown here is derived from an EMBL/GenBank/DDBJ whole genome shotgun (WGS) entry which is preliminary data.</text>
</comment>
<protein>
    <submittedName>
        <fullName evidence="1">Uncharacterized protein</fullName>
    </submittedName>
</protein>
<evidence type="ECO:0000313" key="2">
    <source>
        <dbReference type="Proteomes" id="UP000295264"/>
    </source>
</evidence>